<reference evidence="1" key="1">
    <citation type="submission" date="2023-04" db="EMBL/GenBank/DDBJ databases">
        <title>A chromosome-level genome assembly of the parasitoid wasp Eretmocerus hayati.</title>
        <authorList>
            <person name="Zhong Y."/>
            <person name="Liu S."/>
            <person name="Liu Y."/>
        </authorList>
    </citation>
    <scope>NUCLEOTIDE SEQUENCE</scope>
    <source>
        <strain evidence="1">ZJU_SS_LIU_2023</strain>
    </source>
</reference>
<proteinExistence type="predicted"/>
<organism evidence="1 2">
    <name type="scientific">Eretmocerus hayati</name>
    <dbReference type="NCBI Taxonomy" id="131215"/>
    <lineage>
        <taxon>Eukaryota</taxon>
        <taxon>Metazoa</taxon>
        <taxon>Ecdysozoa</taxon>
        <taxon>Arthropoda</taxon>
        <taxon>Hexapoda</taxon>
        <taxon>Insecta</taxon>
        <taxon>Pterygota</taxon>
        <taxon>Neoptera</taxon>
        <taxon>Endopterygota</taxon>
        <taxon>Hymenoptera</taxon>
        <taxon>Apocrita</taxon>
        <taxon>Proctotrupomorpha</taxon>
        <taxon>Chalcidoidea</taxon>
        <taxon>Aphelinidae</taxon>
        <taxon>Aphelininae</taxon>
        <taxon>Eretmocerus</taxon>
    </lineage>
</organism>
<evidence type="ECO:0000313" key="1">
    <source>
        <dbReference type="EMBL" id="KAJ8685913.1"/>
    </source>
</evidence>
<evidence type="ECO:0000313" key="2">
    <source>
        <dbReference type="Proteomes" id="UP001239111"/>
    </source>
</evidence>
<protein>
    <submittedName>
        <fullName evidence="1">Uncharacterized protein</fullName>
    </submittedName>
</protein>
<sequence length="138" mass="15907">MGDNNVKNILDKSIKNQEYRTRSNSVGASDRSIREFYTPVATKKRTNKDRSPEEVEGNANKKHTKQGGLKGKGKEEEGNLSETEYLSLGMESLMKEIQNLTRKFEEESKERKECFNKGMSWKKGRKKEMLNKTELKKG</sequence>
<keyword evidence="2" id="KW-1185">Reference proteome</keyword>
<name>A0ACC2PR07_9HYME</name>
<dbReference type="Proteomes" id="UP001239111">
    <property type="component" value="Chromosome 1"/>
</dbReference>
<accession>A0ACC2PR07</accession>
<comment type="caution">
    <text evidence="1">The sequence shown here is derived from an EMBL/GenBank/DDBJ whole genome shotgun (WGS) entry which is preliminary data.</text>
</comment>
<gene>
    <name evidence="1" type="ORF">QAD02_021706</name>
</gene>
<dbReference type="EMBL" id="CM056741">
    <property type="protein sequence ID" value="KAJ8685913.1"/>
    <property type="molecule type" value="Genomic_DNA"/>
</dbReference>